<dbReference type="Gene3D" id="3.40.50.2300">
    <property type="match status" value="2"/>
</dbReference>
<evidence type="ECO:0000313" key="5">
    <source>
        <dbReference type="Proteomes" id="UP000283644"/>
    </source>
</evidence>
<feature type="chain" id="PRO_5038961439" description="Periplasmic binding protein domain-containing protein" evidence="2">
    <location>
        <begin position="26"/>
        <end position="385"/>
    </location>
</feature>
<feature type="signal peptide" evidence="2">
    <location>
        <begin position="1"/>
        <end position="25"/>
    </location>
</feature>
<dbReference type="Pfam" id="PF13407">
    <property type="entry name" value="Peripla_BP_4"/>
    <property type="match status" value="1"/>
</dbReference>
<dbReference type="GO" id="GO:0030288">
    <property type="term" value="C:outer membrane-bounded periplasmic space"/>
    <property type="evidence" value="ECO:0007669"/>
    <property type="project" value="TreeGrafter"/>
</dbReference>
<name>A0A417Y7I0_9ACTN</name>
<keyword evidence="5" id="KW-1185">Reference proteome</keyword>
<dbReference type="EMBL" id="QXGH01000010">
    <property type="protein sequence ID" value="RHW28426.1"/>
    <property type="molecule type" value="Genomic_DNA"/>
</dbReference>
<dbReference type="InterPro" id="IPR028082">
    <property type="entry name" value="Peripla_BP_I"/>
</dbReference>
<dbReference type="RefSeq" id="WP_118923441.1">
    <property type="nucleotide sequence ID" value="NZ_QXGH01000010.1"/>
</dbReference>
<evidence type="ECO:0000313" key="4">
    <source>
        <dbReference type="EMBL" id="RHW28426.1"/>
    </source>
</evidence>
<dbReference type="PANTHER" id="PTHR30036">
    <property type="entry name" value="D-XYLOSE-BINDING PERIPLASMIC PROTEIN"/>
    <property type="match status" value="1"/>
</dbReference>
<dbReference type="GO" id="GO:0030246">
    <property type="term" value="F:carbohydrate binding"/>
    <property type="evidence" value="ECO:0007669"/>
    <property type="project" value="TreeGrafter"/>
</dbReference>
<reference evidence="4 5" key="1">
    <citation type="submission" date="2018-09" db="EMBL/GenBank/DDBJ databases">
        <title>Genome sequencing of Nocardioides immobilis CCTCC AB 2017083 for comparison to Nocardioides silvaticus.</title>
        <authorList>
            <person name="Li C."/>
            <person name="Wang G."/>
        </authorList>
    </citation>
    <scope>NUCLEOTIDE SEQUENCE [LARGE SCALE GENOMIC DNA]</scope>
    <source>
        <strain evidence="4 5">CCTCC AB 2017083</strain>
    </source>
</reference>
<keyword evidence="2" id="KW-0732">Signal</keyword>
<evidence type="ECO:0000256" key="2">
    <source>
        <dbReference type="SAM" id="SignalP"/>
    </source>
</evidence>
<dbReference type="OrthoDB" id="9066846at2"/>
<dbReference type="InterPro" id="IPR025997">
    <property type="entry name" value="SBP_2_dom"/>
</dbReference>
<evidence type="ECO:0000259" key="3">
    <source>
        <dbReference type="Pfam" id="PF13407"/>
    </source>
</evidence>
<evidence type="ECO:0000256" key="1">
    <source>
        <dbReference type="ARBA" id="ARBA00004196"/>
    </source>
</evidence>
<dbReference type="PROSITE" id="PS51257">
    <property type="entry name" value="PROKAR_LIPOPROTEIN"/>
    <property type="match status" value="1"/>
</dbReference>
<comment type="subcellular location">
    <subcellularLocation>
        <location evidence="1">Cell envelope</location>
    </subcellularLocation>
</comment>
<dbReference type="InterPro" id="IPR050555">
    <property type="entry name" value="Bact_Solute-Bind_Prot2"/>
</dbReference>
<proteinExistence type="predicted"/>
<comment type="caution">
    <text evidence="4">The sequence shown here is derived from an EMBL/GenBank/DDBJ whole genome shotgun (WGS) entry which is preliminary data.</text>
</comment>
<dbReference type="AlphaFoldDB" id="A0A417Y7I0"/>
<dbReference type="SUPFAM" id="SSF53822">
    <property type="entry name" value="Periplasmic binding protein-like I"/>
    <property type="match status" value="1"/>
</dbReference>
<sequence>MNLKNLGPRGLTTSAIAVLGLAAVAGCSTSGSGESAKVDPDQVSIGTVGTADQFADITTMCGDEPVTVGLIDGVGINSWGKTMRAEVESEAAKCDNIESVEYQAARTDIQAQNSALISMASKGVDIIVISSSAGGSLEAMKKATDAGSIVVPIAVDPMGEVGEDYLDYVDWIPQSLGTAWATWMVEQLGEEGGNVVVLGGPAGNVVTDAVMEGITEVLADNPQVDLLTTTPATTNWDPAQAQQTMSGLLSKYSQIDGIITDYGATAAGAIRAYEAAGVALPPIATTDENDLSCGFANLQSENPDYELATVSSRSWIGRVGLRKGLAAFQGTENHEPSRFELGLFEDSTGRTDGSMTPEEACVAGAPSDATPSSLLTVEEMKSVFE</sequence>
<dbReference type="Proteomes" id="UP000283644">
    <property type="component" value="Unassembled WGS sequence"/>
</dbReference>
<organism evidence="4 5">
    <name type="scientific">Nocardioides immobilis</name>
    <dbReference type="NCBI Taxonomy" id="2049295"/>
    <lineage>
        <taxon>Bacteria</taxon>
        <taxon>Bacillati</taxon>
        <taxon>Actinomycetota</taxon>
        <taxon>Actinomycetes</taxon>
        <taxon>Propionibacteriales</taxon>
        <taxon>Nocardioidaceae</taxon>
        <taxon>Nocardioides</taxon>
    </lineage>
</organism>
<protein>
    <recommendedName>
        <fullName evidence="3">Periplasmic binding protein domain-containing protein</fullName>
    </recommendedName>
</protein>
<gene>
    <name evidence="4" type="ORF">D0Z08_05585</name>
</gene>
<accession>A0A417Y7I0</accession>
<feature type="domain" description="Periplasmic binding protein" evidence="3">
    <location>
        <begin position="77"/>
        <end position="286"/>
    </location>
</feature>